<proteinExistence type="predicted"/>
<comment type="caution">
    <text evidence="1">The sequence shown here is derived from an EMBL/GenBank/DDBJ whole genome shotgun (WGS) entry which is preliminary data.</text>
</comment>
<keyword evidence="2" id="KW-1185">Reference proteome</keyword>
<name>A0A8J3DG00_9HYPH</name>
<evidence type="ECO:0000313" key="1">
    <source>
        <dbReference type="EMBL" id="GHC62896.1"/>
    </source>
</evidence>
<gene>
    <name evidence="1" type="ORF">GCM10010136_04250</name>
</gene>
<organism evidence="1 2">
    <name type="scientific">Limoniibacter endophyticus</name>
    <dbReference type="NCBI Taxonomy" id="1565040"/>
    <lineage>
        <taxon>Bacteria</taxon>
        <taxon>Pseudomonadati</taxon>
        <taxon>Pseudomonadota</taxon>
        <taxon>Alphaproteobacteria</taxon>
        <taxon>Hyphomicrobiales</taxon>
        <taxon>Bartonellaceae</taxon>
        <taxon>Limoniibacter</taxon>
    </lineage>
</organism>
<evidence type="ECO:0000313" key="2">
    <source>
        <dbReference type="Proteomes" id="UP000641137"/>
    </source>
</evidence>
<dbReference type="Proteomes" id="UP000641137">
    <property type="component" value="Unassembled WGS sequence"/>
</dbReference>
<protein>
    <submittedName>
        <fullName evidence="1">Uncharacterized protein</fullName>
    </submittedName>
</protein>
<dbReference type="EMBL" id="BMZO01000001">
    <property type="protein sequence ID" value="GHC62896.1"/>
    <property type="molecule type" value="Genomic_DNA"/>
</dbReference>
<accession>A0A8J3DG00</accession>
<reference evidence="1" key="2">
    <citation type="submission" date="2020-09" db="EMBL/GenBank/DDBJ databases">
        <authorList>
            <person name="Sun Q."/>
            <person name="Kim S."/>
        </authorList>
    </citation>
    <scope>NUCLEOTIDE SEQUENCE</scope>
    <source>
        <strain evidence="1">KCTC 42097</strain>
    </source>
</reference>
<dbReference type="InterPro" id="IPR029052">
    <property type="entry name" value="Metallo-depent_PP-like"/>
</dbReference>
<dbReference type="SUPFAM" id="SSF56300">
    <property type="entry name" value="Metallo-dependent phosphatases"/>
    <property type="match status" value="1"/>
</dbReference>
<reference evidence="1" key="1">
    <citation type="journal article" date="2014" name="Int. J. Syst. Evol. Microbiol.">
        <title>Complete genome sequence of Corynebacterium casei LMG S-19264T (=DSM 44701T), isolated from a smear-ripened cheese.</title>
        <authorList>
            <consortium name="US DOE Joint Genome Institute (JGI-PGF)"/>
            <person name="Walter F."/>
            <person name="Albersmeier A."/>
            <person name="Kalinowski J."/>
            <person name="Ruckert C."/>
        </authorList>
    </citation>
    <scope>NUCLEOTIDE SEQUENCE</scope>
    <source>
        <strain evidence="1">KCTC 42097</strain>
    </source>
</reference>
<sequence>MGALTVLHPFAARAQANQAHLRIMETTDLHCHVMPYDYLPIAPITRWASLVLQA</sequence>
<dbReference type="AlphaFoldDB" id="A0A8J3DG00"/>